<feature type="region of interest" description="Disordered" evidence="2">
    <location>
        <begin position="69"/>
        <end position="125"/>
    </location>
</feature>
<protein>
    <submittedName>
        <fullName evidence="3">Uncharacterized protein</fullName>
    </submittedName>
</protein>
<accession>A0A7R8WCB5</accession>
<gene>
    <name evidence="3" type="ORF">CTOB1V02_LOCUS5677</name>
</gene>
<proteinExistence type="inferred from homology"/>
<dbReference type="EMBL" id="OB661254">
    <property type="protein sequence ID" value="CAD7227780.1"/>
    <property type="molecule type" value="Genomic_DNA"/>
</dbReference>
<dbReference type="OrthoDB" id="5989898at2759"/>
<name>A0A7R8WCB5_9CRUS</name>
<feature type="compositionally biased region" description="Polar residues" evidence="2">
    <location>
        <begin position="1"/>
        <end position="15"/>
    </location>
</feature>
<dbReference type="PANTHER" id="PTHR12767">
    <property type="entry name" value="BCL7 RELATED"/>
    <property type="match status" value="1"/>
</dbReference>
<dbReference type="PANTHER" id="PTHR12767:SF9">
    <property type="entry name" value="BCL7-LIKE"/>
    <property type="match status" value="1"/>
</dbReference>
<evidence type="ECO:0000256" key="1">
    <source>
        <dbReference type="ARBA" id="ARBA00010326"/>
    </source>
</evidence>
<dbReference type="AlphaFoldDB" id="A0A7R8WCB5"/>
<dbReference type="Pfam" id="PF04714">
    <property type="entry name" value="BCL_N"/>
    <property type="match status" value="1"/>
</dbReference>
<dbReference type="InterPro" id="IPR006804">
    <property type="entry name" value="BCL7"/>
</dbReference>
<organism evidence="3">
    <name type="scientific">Cyprideis torosa</name>
    <dbReference type="NCBI Taxonomy" id="163714"/>
    <lineage>
        <taxon>Eukaryota</taxon>
        <taxon>Metazoa</taxon>
        <taxon>Ecdysozoa</taxon>
        <taxon>Arthropoda</taxon>
        <taxon>Crustacea</taxon>
        <taxon>Oligostraca</taxon>
        <taxon>Ostracoda</taxon>
        <taxon>Podocopa</taxon>
        <taxon>Podocopida</taxon>
        <taxon>Cytherocopina</taxon>
        <taxon>Cytheroidea</taxon>
        <taxon>Cytherideidae</taxon>
        <taxon>Cyprideis</taxon>
    </lineage>
</organism>
<comment type="similarity">
    <text evidence="1">Belongs to the BCL7 family.</text>
</comment>
<sequence>MASRSVRTSTRSQGGIDSKRVMQSIEKVRNWEKRWVTVSDTTIRVYKWVPLASDGETKRKRDLSEYLEKTSKKNILDQGAGEDSQDSLVDKENGENVMCPPQPSLVEEEDSNSSSPPPSKKCKLP</sequence>
<feature type="region of interest" description="Disordered" evidence="2">
    <location>
        <begin position="1"/>
        <end position="20"/>
    </location>
</feature>
<reference evidence="3" key="1">
    <citation type="submission" date="2020-11" db="EMBL/GenBank/DDBJ databases">
        <authorList>
            <person name="Tran Van P."/>
        </authorList>
    </citation>
    <scope>NUCLEOTIDE SEQUENCE</scope>
</reference>
<evidence type="ECO:0000313" key="3">
    <source>
        <dbReference type="EMBL" id="CAD7227780.1"/>
    </source>
</evidence>
<evidence type="ECO:0000256" key="2">
    <source>
        <dbReference type="SAM" id="MobiDB-lite"/>
    </source>
</evidence>